<evidence type="ECO:0000313" key="3">
    <source>
        <dbReference type="Proteomes" id="UP000275348"/>
    </source>
</evidence>
<dbReference type="PANTHER" id="PTHR22916:SF3">
    <property type="entry name" value="UDP-GLCNAC:BETAGAL BETA-1,3-N-ACETYLGLUCOSAMINYLTRANSFERASE-LIKE PROTEIN 1"/>
    <property type="match status" value="1"/>
</dbReference>
<dbReference type="InterPro" id="IPR001173">
    <property type="entry name" value="Glyco_trans_2-like"/>
</dbReference>
<proteinExistence type="predicted"/>
<evidence type="ECO:0000259" key="1">
    <source>
        <dbReference type="Pfam" id="PF00535"/>
    </source>
</evidence>
<keyword evidence="3" id="KW-1185">Reference proteome</keyword>
<dbReference type="PANTHER" id="PTHR22916">
    <property type="entry name" value="GLYCOSYLTRANSFERASE"/>
    <property type="match status" value="1"/>
</dbReference>
<dbReference type="AlphaFoldDB" id="A0A3L9MEW2"/>
<name>A0A3L9MEW2_9FLAO</name>
<accession>A0A3L9MEW2</accession>
<dbReference type="Pfam" id="PF00535">
    <property type="entry name" value="Glycos_transf_2"/>
    <property type="match status" value="1"/>
</dbReference>
<sequence>MKNNPQVAIMMPVYNGENTLKLAIQSIKSQTYQNWKCYIVNDGSTDKTREILDNLNDERFVIHHFNENKGRPYARQAILDAAEGKYIAFLDADDFFHPEKLEKQVKILEGNSVIDLVSCGNLCYGNNYKAMSYRGVGRNEIEDYHKESKLNLALRTSLLRLNLCKKIAFNLNLKHAQDTDFLEKYLPNRKFMVMDEILYYYSEFDSVDKFKILKTDYYSLLQYISLVTKQPFYAIKNIIKVSIRIFSKSILYPFVDADFYLNKRGLKPKSNDVKEFNQLINKFI</sequence>
<protein>
    <submittedName>
        <fullName evidence="2">Glycosyltransferase family 2 protein</fullName>
    </submittedName>
</protein>
<dbReference type="CDD" id="cd00761">
    <property type="entry name" value="Glyco_tranf_GTA_type"/>
    <property type="match status" value="1"/>
</dbReference>
<dbReference type="RefSeq" id="WP_121934492.1">
    <property type="nucleotide sequence ID" value="NZ_RDOJ01000007.1"/>
</dbReference>
<gene>
    <name evidence="2" type="ORF">EAH69_07080</name>
</gene>
<dbReference type="Gene3D" id="3.90.550.10">
    <property type="entry name" value="Spore Coat Polysaccharide Biosynthesis Protein SpsA, Chain A"/>
    <property type="match status" value="1"/>
</dbReference>
<feature type="domain" description="Glycosyltransferase 2-like" evidence="1">
    <location>
        <begin position="9"/>
        <end position="119"/>
    </location>
</feature>
<dbReference type="EMBL" id="RDOJ01000007">
    <property type="protein sequence ID" value="RLZ10546.1"/>
    <property type="molecule type" value="Genomic_DNA"/>
</dbReference>
<comment type="caution">
    <text evidence="2">The sequence shown here is derived from an EMBL/GenBank/DDBJ whole genome shotgun (WGS) entry which is preliminary data.</text>
</comment>
<dbReference type="InterPro" id="IPR029044">
    <property type="entry name" value="Nucleotide-diphossugar_trans"/>
</dbReference>
<dbReference type="SUPFAM" id="SSF53448">
    <property type="entry name" value="Nucleotide-diphospho-sugar transferases"/>
    <property type="match status" value="1"/>
</dbReference>
<evidence type="ECO:0000313" key="2">
    <source>
        <dbReference type="EMBL" id="RLZ10546.1"/>
    </source>
</evidence>
<dbReference type="GO" id="GO:0016758">
    <property type="term" value="F:hexosyltransferase activity"/>
    <property type="evidence" value="ECO:0007669"/>
    <property type="project" value="UniProtKB-ARBA"/>
</dbReference>
<organism evidence="2 3">
    <name type="scientific">Faecalibacter macacae</name>
    <dbReference type="NCBI Taxonomy" id="1859289"/>
    <lineage>
        <taxon>Bacteria</taxon>
        <taxon>Pseudomonadati</taxon>
        <taxon>Bacteroidota</taxon>
        <taxon>Flavobacteriia</taxon>
        <taxon>Flavobacteriales</taxon>
        <taxon>Weeksellaceae</taxon>
        <taxon>Faecalibacter</taxon>
    </lineage>
</organism>
<dbReference type="OrthoDB" id="597270at2"/>
<reference evidence="2 3" key="1">
    <citation type="submission" date="2018-10" db="EMBL/GenBank/DDBJ databases">
        <authorList>
            <person name="Chen X."/>
        </authorList>
    </citation>
    <scope>NUCLEOTIDE SEQUENCE [LARGE SCALE GENOMIC DNA]</scope>
    <source>
        <strain evidence="2 3">YIM 102668</strain>
    </source>
</reference>
<dbReference type="Proteomes" id="UP000275348">
    <property type="component" value="Unassembled WGS sequence"/>
</dbReference>